<dbReference type="KEGG" id="scya:EJ357_47350"/>
<dbReference type="NCBIfam" id="NF033580">
    <property type="entry name" value="transpos_IS5_3"/>
    <property type="match status" value="1"/>
</dbReference>
<dbReference type="AlphaFoldDB" id="A0A3Q9EVK5"/>
<evidence type="ECO:0000259" key="2">
    <source>
        <dbReference type="Pfam" id="PF01609"/>
    </source>
</evidence>
<feature type="region of interest" description="Disordered" evidence="1">
    <location>
        <begin position="280"/>
        <end position="301"/>
    </location>
</feature>
<dbReference type="PANTHER" id="PTHR30007:SF0">
    <property type="entry name" value="TRANSPOSASE"/>
    <property type="match status" value="1"/>
</dbReference>
<evidence type="ECO:0000313" key="4">
    <source>
        <dbReference type="EMBL" id="AZQ40065.1"/>
    </source>
</evidence>
<dbReference type="InterPro" id="IPR002559">
    <property type="entry name" value="Transposase_11"/>
</dbReference>
<dbReference type="PANTHER" id="PTHR30007">
    <property type="entry name" value="PHP DOMAIN PROTEIN"/>
    <property type="match status" value="1"/>
</dbReference>
<dbReference type="Pfam" id="PF01609">
    <property type="entry name" value="DDE_Tnp_1"/>
    <property type="match status" value="1"/>
</dbReference>
<reference evidence="4 5" key="1">
    <citation type="journal article" date="2019" name="Int. J. Syst. Evol. Microbiol.">
        <title>Streptomyces cyaneochromogenes sp. nov., a blue pigment-producing actinomycete from manganese-contaminated soil.</title>
        <authorList>
            <person name="Tang X."/>
            <person name="Zhao J."/>
            <person name="Li K."/>
            <person name="Chen Z."/>
            <person name="Sun Y."/>
            <person name="Gao J."/>
        </authorList>
    </citation>
    <scope>NUCLEOTIDE SEQUENCE [LARGE SCALE GENOMIC DNA]</scope>
    <source>
        <strain evidence="4 5">MK-45</strain>
    </source>
</reference>
<dbReference type="GO" id="GO:0003677">
    <property type="term" value="F:DNA binding"/>
    <property type="evidence" value="ECO:0007669"/>
    <property type="project" value="InterPro"/>
</dbReference>
<dbReference type="Proteomes" id="UP000280298">
    <property type="component" value="Chromosome"/>
</dbReference>
<evidence type="ECO:0000256" key="1">
    <source>
        <dbReference type="SAM" id="MobiDB-lite"/>
    </source>
</evidence>
<dbReference type="EMBL" id="CP034539">
    <property type="protein sequence ID" value="AZQ40065.1"/>
    <property type="molecule type" value="Genomic_DNA"/>
</dbReference>
<proteinExistence type="predicted"/>
<keyword evidence="5" id="KW-1185">Reference proteome</keyword>
<evidence type="ECO:0000259" key="3">
    <source>
        <dbReference type="Pfam" id="PF13340"/>
    </source>
</evidence>
<gene>
    <name evidence="4" type="ORF">EJ357_47350</name>
</gene>
<dbReference type="Pfam" id="PF13340">
    <property type="entry name" value="DUF4096"/>
    <property type="match status" value="1"/>
</dbReference>
<dbReference type="GO" id="GO:0006313">
    <property type="term" value="P:DNA transposition"/>
    <property type="evidence" value="ECO:0007669"/>
    <property type="project" value="InterPro"/>
</dbReference>
<sequence>MNCTNETRPAAVRERRYPTDMTDAEWAVLEPLLPVPACRLPAGGRPEAHPRRNVVDAIRYVNDNGIKWRAVPVDFGIPWRTVYGYFQRWRASGDLARIHAELHEQVRVHDGLNPRTVAVILDSQSVKGAETVGQDTRGFDGGKLINGRKRHLAVDMRGMALAVMVTPASPHDSIPARDQLFRLRLTHPELAVAWADSAYGGTLVDWSHTFLGITLKTVPPCKDQDGFAVLAKRWRVERATSWIMRARRNVRDYERLISHSEAHIMWTFITVMVRRLTRPPRPRRAAPHPVEPAAMDDEPKPIRLRTLQPRAIRLAPAVLS</sequence>
<dbReference type="GO" id="GO:0004803">
    <property type="term" value="F:transposase activity"/>
    <property type="evidence" value="ECO:0007669"/>
    <property type="project" value="InterPro"/>
</dbReference>
<feature type="domain" description="Insertion element IS402-like" evidence="3">
    <location>
        <begin position="21"/>
        <end position="99"/>
    </location>
</feature>
<feature type="domain" description="Transposase IS4-like" evidence="2">
    <location>
        <begin position="116"/>
        <end position="267"/>
    </location>
</feature>
<dbReference type="OrthoDB" id="3542657at2"/>
<name>A0A3Q9EVK5_9ACTN</name>
<organism evidence="4 5">
    <name type="scientific">Streptomyces cyaneochromogenes</name>
    <dbReference type="NCBI Taxonomy" id="2496836"/>
    <lineage>
        <taxon>Bacteria</taxon>
        <taxon>Bacillati</taxon>
        <taxon>Actinomycetota</taxon>
        <taxon>Actinomycetes</taxon>
        <taxon>Kitasatosporales</taxon>
        <taxon>Streptomycetaceae</taxon>
        <taxon>Streptomyces</taxon>
    </lineage>
</organism>
<accession>A0A3Q9EVK5</accession>
<dbReference type="InterPro" id="IPR025161">
    <property type="entry name" value="IS402-like_dom"/>
</dbReference>
<protein>
    <submittedName>
        <fullName evidence="4">IS5 family transposase</fullName>
    </submittedName>
</protein>
<evidence type="ECO:0000313" key="5">
    <source>
        <dbReference type="Proteomes" id="UP000280298"/>
    </source>
</evidence>